<feature type="region of interest" description="Disordered" evidence="1">
    <location>
        <begin position="1"/>
        <end position="26"/>
    </location>
</feature>
<comment type="caution">
    <text evidence="2">The sequence shown here is derived from an EMBL/GenBank/DDBJ whole genome shotgun (WGS) entry which is preliminary data.</text>
</comment>
<feature type="compositionally biased region" description="Gly residues" evidence="1">
    <location>
        <begin position="56"/>
        <end position="71"/>
    </location>
</feature>
<organism evidence="2 3">
    <name type="scientific">Fasciola gigantica</name>
    <name type="common">Giant liver fluke</name>
    <dbReference type="NCBI Taxonomy" id="46835"/>
    <lineage>
        <taxon>Eukaryota</taxon>
        <taxon>Metazoa</taxon>
        <taxon>Spiralia</taxon>
        <taxon>Lophotrochozoa</taxon>
        <taxon>Platyhelminthes</taxon>
        <taxon>Trematoda</taxon>
        <taxon>Digenea</taxon>
        <taxon>Plagiorchiida</taxon>
        <taxon>Echinostomata</taxon>
        <taxon>Echinostomatoidea</taxon>
        <taxon>Fasciolidae</taxon>
        <taxon>Fasciola</taxon>
    </lineage>
</organism>
<evidence type="ECO:0000256" key="1">
    <source>
        <dbReference type="SAM" id="MobiDB-lite"/>
    </source>
</evidence>
<dbReference type="EMBL" id="SUNJ01005532">
    <property type="protein sequence ID" value="TPP63552.1"/>
    <property type="molecule type" value="Genomic_DNA"/>
</dbReference>
<reference evidence="2 3" key="1">
    <citation type="submission" date="2019-04" db="EMBL/GenBank/DDBJ databases">
        <title>Annotation for the trematode Fasciola gigantica.</title>
        <authorList>
            <person name="Choi Y.-J."/>
        </authorList>
    </citation>
    <scope>NUCLEOTIDE SEQUENCE [LARGE SCALE GENOMIC DNA]</scope>
    <source>
        <strain evidence="2">Uganda_cow_1</strain>
    </source>
</reference>
<sequence length="295" mass="32046">MRLTASPTIISRISTTPPNSGPDGADYSARLCHPDHDIVYSTCYLTVPTTPDEGRGGGGSELCSGGEGSGGMKTPQSLTTLRRSPGGLELATIGLSAVRLEYLLINTTYTADIYRYLSLYKLTTNDSVREIHGFTKRRSYLCVRLVLRVAEGLPFICSLGVSCANPANASPRHRACPLVTPWLHCLCLSLTPLRTEASCHLSLRSLSTLHLSPASRIRATRIASSYGYCSRHPQLRLPCPRPPCVLAPDCCFSGVFQGRNRPVGSGVQASRMSRKIRFTSKYLVLTLFPLSVLLS</sequence>
<gene>
    <name evidence="2" type="ORF">FGIG_00184</name>
</gene>
<dbReference type="OrthoDB" id="10454205at2759"/>
<keyword evidence="3" id="KW-1185">Reference proteome</keyword>
<dbReference type="Proteomes" id="UP000316759">
    <property type="component" value="Unassembled WGS sequence"/>
</dbReference>
<evidence type="ECO:0000313" key="3">
    <source>
        <dbReference type="Proteomes" id="UP000316759"/>
    </source>
</evidence>
<protein>
    <submittedName>
        <fullName evidence="2">Uncharacterized protein</fullName>
    </submittedName>
</protein>
<feature type="region of interest" description="Disordered" evidence="1">
    <location>
        <begin position="50"/>
        <end position="81"/>
    </location>
</feature>
<proteinExistence type="predicted"/>
<name>A0A504YNH2_FASGI</name>
<evidence type="ECO:0000313" key="2">
    <source>
        <dbReference type="EMBL" id="TPP63552.1"/>
    </source>
</evidence>
<feature type="compositionally biased region" description="Polar residues" evidence="1">
    <location>
        <begin position="1"/>
        <end position="18"/>
    </location>
</feature>
<dbReference type="AlphaFoldDB" id="A0A504YNH2"/>
<accession>A0A504YNH2</accession>